<dbReference type="PANTHER" id="PTHR46407">
    <property type="entry name" value="OS02G0208700 PROTEIN"/>
    <property type="match status" value="1"/>
</dbReference>
<dbReference type="InterPro" id="IPR006652">
    <property type="entry name" value="Kelch_1"/>
</dbReference>
<dbReference type="Gene3D" id="2.120.10.80">
    <property type="entry name" value="Kelch-type beta propeller"/>
    <property type="match status" value="1"/>
</dbReference>
<dbReference type="InterPro" id="IPR036047">
    <property type="entry name" value="F-box-like_dom_sf"/>
</dbReference>
<dbReference type="AlphaFoldDB" id="A0AAE1MN59"/>
<dbReference type="Proteomes" id="UP001293593">
    <property type="component" value="Unassembled WGS sequence"/>
</dbReference>
<dbReference type="InterPro" id="IPR044595">
    <property type="entry name" value="KMD1-4"/>
</dbReference>
<dbReference type="InterPro" id="IPR001810">
    <property type="entry name" value="F-box_dom"/>
</dbReference>
<gene>
    <name evidence="2" type="ORF">QN277_027552</name>
</gene>
<dbReference type="SUPFAM" id="SSF117281">
    <property type="entry name" value="Kelch motif"/>
    <property type="match status" value="1"/>
</dbReference>
<feature type="domain" description="F-box" evidence="1">
    <location>
        <begin position="20"/>
        <end position="58"/>
    </location>
</feature>
<proteinExistence type="predicted"/>
<dbReference type="SUPFAM" id="SSF81383">
    <property type="entry name" value="F-box domain"/>
    <property type="match status" value="1"/>
</dbReference>
<evidence type="ECO:0000259" key="1">
    <source>
        <dbReference type="Pfam" id="PF00646"/>
    </source>
</evidence>
<dbReference type="Pfam" id="PF01344">
    <property type="entry name" value="Kelch_1"/>
    <property type="match status" value="2"/>
</dbReference>
<dbReference type="SMART" id="SM00612">
    <property type="entry name" value="Kelch"/>
    <property type="match status" value="2"/>
</dbReference>
<dbReference type="InterPro" id="IPR015915">
    <property type="entry name" value="Kelch-typ_b-propeller"/>
</dbReference>
<dbReference type="PANTHER" id="PTHR46407:SF6">
    <property type="entry name" value="F-BOX DOMAIN-CONTAINING PROTEIN"/>
    <property type="match status" value="1"/>
</dbReference>
<evidence type="ECO:0000313" key="2">
    <source>
        <dbReference type="EMBL" id="KAK4266666.1"/>
    </source>
</evidence>
<reference evidence="2" key="1">
    <citation type="submission" date="2023-10" db="EMBL/GenBank/DDBJ databases">
        <title>Chromosome-level genome of the transformable northern wattle, Acacia crassicarpa.</title>
        <authorList>
            <person name="Massaro I."/>
            <person name="Sinha N.R."/>
            <person name="Poethig S."/>
            <person name="Leichty A.R."/>
        </authorList>
    </citation>
    <scope>NUCLEOTIDE SEQUENCE</scope>
    <source>
        <strain evidence="2">Acra3RX</strain>
        <tissue evidence="2">Leaf</tissue>
    </source>
</reference>
<keyword evidence="3" id="KW-1185">Reference proteome</keyword>
<dbReference type="Pfam" id="PF00646">
    <property type="entry name" value="F-box"/>
    <property type="match status" value="1"/>
</dbReference>
<dbReference type="CDD" id="cd22152">
    <property type="entry name" value="F-box_AtAFR-like"/>
    <property type="match status" value="1"/>
</dbReference>
<comment type="caution">
    <text evidence="2">The sequence shown here is derived from an EMBL/GenBank/DDBJ whole genome shotgun (WGS) entry which is preliminary data.</text>
</comment>
<dbReference type="EMBL" id="JAWXYG010000008">
    <property type="protein sequence ID" value="KAK4266666.1"/>
    <property type="molecule type" value="Genomic_DNA"/>
</dbReference>
<organism evidence="2 3">
    <name type="scientific">Acacia crassicarpa</name>
    <name type="common">northern wattle</name>
    <dbReference type="NCBI Taxonomy" id="499986"/>
    <lineage>
        <taxon>Eukaryota</taxon>
        <taxon>Viridiplantae</taxon>
        <taxon>Streptophyta</taxon>
        <taxon>Embryophyta</taxon>
        <taxon>Tracheophyta</taxon>
        <taxon>Spermatophyta</taxon>
        <taxon>Magnoliopsida</taxon>
        <taxon>eudicotyledons</taxon>
        <taxon>Gunneridae</taxon>
        <taxon>Pentapetalae</taxon>
        <taxon>rosids</taxon>
        <taxon>fabids</taxon>
        <taxon>Fabales</taxon>
        <taxon>Fabaceae</taxon>
        <taxon>Caesalpinioideae</taxon>
        <taxon>mimosoid clade</taxon>
        <taxon>Acacieae</taxon>
        <taxon>Acacia</taxon>
    </lineage>
</organism>
<sequence>MPKDVSPSDQKMWPDLIPVLPHDLALECLSRLHFSLYPLASRVSPQWRHLLHSHFFYSHRKKSGHTRYLACLIQALPPQFSPRALKHTSSPTYGITVFDPLTLTWERLPSVPDSALGLPLFCQTAGCRGSLVLMGGWDPVSYEPLTDVFVYDFRTTKWRRGKEMPSKRSFFAMGSCGDRVYVAGGHDEGKNALKTASVYNVGEDEWWELPPMSQERDECEGRMVGEEFWVVSGYRTEQQGMFEGWAEAYGLRSGQWRGVEGVWERGRCPRWCVGVGKDGRLVSWGELDSEVRVGVCGVTLGSRAMVIGSEYEGGRHGFYVQQGQNCKLRNIRVPDDFSGFVQSGCCVEI</sequence>
<evidence type="ECO:0000313" key="3">
    <source>
        <dbReference type="Proteomes" id="UP001293593"/>
    </source>
</evidence>
<dbReference type="GO" id="GO:0080037">
    <property type="term" value="P:negative regulation of cytokinin-activated signaling pathway"/>
    <property type="evidence" value="ECO:0007669"/>
    <property type="project" value="InterPro"/>
</dbReference>
<dbReference type="GO" id="GO:2000762">
    <property type="term" value="P:regulation of phenylpropanoid metabolic process"/>
    <property type="evidence" value="ECO:0007669"/>
    <property type="project" value="InterPro"/>
</dbReference>
<accession>A0AAE1MN59</accession>
<name>A0AAE1MN59_9FABA</name>
<protein>
    <recommendedName>
        <fullName evidence="1">F-box domain-containing protein</fullName>
    </recommendedName>
</protein>